<keyword evidence="2" id="KW-1185">Reference proteome</keyword>
<reference evidence="1 2" key="1">
    <citation type="journal article" date="2019" name="Environ. Microbiol.">
        <title>Species interactions and distinct microbial communities in high Arctic permafrost affected cryosols are associated with the CH4 and CO2 gas fluxes.</title>
        <authorList>
            <person name="Altshuler I."/>
            <person name="Hamel J."/>
            <person name="Turney S."/>
            <person name="Magnuson E."/>
            <person name="Levesque R."/>
            <person name="Greer C."/>
            <person name="Whyte L.G."/>
        </authorList>
    </citation>
    <scope>NUCLEOTIDE SEQUENCE [LARGE SCALE GENOMIC DNA]</scope>
    <source>
        <strain evidence="1 2">S5.20</strain>
    </source>
</reference>
<keyword evidence="1" id="KW-0808">Transferase</keyword>
<accession>A0A502E7N5</accession>
<protein>
    <submittedName>
        <fullName evidence="1">CoA transferase</fullName>
    </submittedName>
</protein>
<dbReference type="InterPro" id="IPR044855">
    <property type="entry name" value="CoA-Trfase_III_dom3_sf"/>
</dbReference>
<sequence>MKVFEGIRVVELASYLFVPAAGAILADWGADVIKIEHPERPDPQRNLVISDMSVGDEPFTPLMQQTNRGKRSIGLDGSTDDGHELLCRLVARADVFLTNLLPESRRRLRVDVDDVRVMNPSVVYVRGSGYGPLGGDRDMPGFDGTTFWARGGAADNLTPGGADQPTPMRPALGDLPGAATLAGAVAAGLLHRERTGIAPVVDVSLLNVAVWGNSPAIIAAAQRGGPIHKSLREDNPNPASLAYRTADDRFVKLSLFQSDRYFGRLCECLGVPELADEPRFADSAARAANRRECTAALDGIFGRLALCEVEKRLADLGGPWSVVRNTYEVSQDPQVLANGYLTDVDDGTQNVTIAASPWQFGETRYPLSPAPEHGADTDEILLELGLGYDEIIDYKVAGVIL</sequence>
<dbReference type="SUPFAM" id="SSF89796">
    <property type="entry name" value="CoA-transferase family III (CaiB/BaiF)"/>
    <property type="match status" value="1"/>
</dbReference>
<dbReference type="Pfam" id="PF02515">
    <property type="entry name" value="CoA_transf_3"/>
    <property type="match status" value="1"/>
</dbReference>
<dbReference type="PANTHER" id="PTHR48228:SF2">
    <property type="entry name" value="E-CINNAMOYL-COA:R-PHENYLLACTATE COA TRANSFERASE LARGE SUBUNIT"/>
    <property type="match status" value="1"/>
</dbReference>
<dbReference type="Proteomes" id="UP000320095">
    <property type="component" value="Unassembled WGS sequence"/>
</dbReference>
<name>A0A502E7N5_9MYCO</name>
<organism evidence="1 2">
    <name type="scientific">Mycolicibacterium hodleri</name>
    <dbReference type="NCBI Taxonomy" id="49897"/>
    <lineage>
        <taxon>Bacteria</taxon>
        <taxon>Bacillati</taxon>
        <taxon>Actinomycetota</taxon>
        <taxon>Actinomycetes</taxon>
        <taxon>Mycobacteriales</taxon>
        <taxon>Mycobacteriaceae</taxon>
        <taxon>Mycolicibacterium</taxon>
    </lineage>
</organism>
<dbReference type="Gene3D" id="3.30.1540.10">
    <property type="entry name" value="formyl-coa transferase, domain 3"/>
    <property type="match status" value="1"/>
</dbReference>
<proteinExistence type="predicted"/>
<dbReference type="PANTHER" id="PTHR48228">
    <property type="entry name" value="SUCCINYL-COA--D-CITRAMALATE COA-TRANSFERASE"/>
    <property type="match status" value="1"/>
</dbReference>
<dbReference type="InterPro" id="IPR003673">
    <property type="entry name" value="CoA-Trfase_fam_III"/>
</dbReference>
<gene>
    <name evidence="1" type="ORF">EAH80_19515</name>
</gene>
<dbReference type="GO" id="GO:0016740">
    <property type="term" value="F:transferase activity"/>
    <property type="evidence" value="ECO:0007669"/>
    <property type="project" value="UniProtKB-KW"/>
</dbReference>
<evidence type="ECO:0000313" key="1">
    <source>
        <dbReference type="EMBL" id="TPG32461.1"/>
    </source>
</evidence>
<dbReference type="Gene3D" id="3.40.50.10540">
    <property type="entry name" value="Crotonobetainyl-coa:carnitine coa-transferase, domain 1"/>
    <property type="match status" value="1"/>
</dbReference>
<dbReference type="AlphaFoldDB" id="A0A502E7N5"/>
<dbReference type="EMBL" id="RCZG01000008">
    <property type="protein sequence ID" value="TPG32461.1"/>
    <property type="molecule type" value="Genomic_DNA"/>
</dbReference>
<dbReference type="OrthoDB" id="9797653at2"/>
<evidence type="ECO:0000313" key="2">
    <source>
        <dbReference type="Proteomes" id="UP000320095"/>
    </source>
</evidence>
<dbReference type="RefSeq" id="WP_140694393.1">
    <property type="nucleotide sequence ID" value="NZ_RCZG01000008.1"/>
</dbReference>
<comment type="caution">
    <text evidence="1">The sequence shown here is derived from an EMBL/GenBank/DDBJ whole genome shotgun (WGS) entry which is preliminary data.</text>
</comment>
<dbReference type="InterPro" id="IPR050509">
    <property type="entry name" value="CoA-transferase_III"/>
</dbReference>
<dbReference type="InterPro" id="IPR023606">
    <property type="entry name" value="CoA-Trfase_III_dom_1_sf"/>
</dbReference>